<protein>
    <recommendedName>
        <fullName evidence="4">DUF4794 domain-containing protein</fullName>
    </recommendedName>
</protein>
<reference evidence="2 3" key="1">
    <citation type="journal article" date="2007" name="Nature">
        <title>Evolution of genes and genomes on the Drosophila phylogeny.</title>
        <authorList>
            <consortium name="Drosophila 12 Genomes Consortium"/>
            <person name="Clark A.G."/>
            <person name="Eisen M.B."/>
            <person name="Smith D.R."/>
            <person name="Bergman C.M."/>
            <person name="Oliver B."/>
            <person name="Markow T.A."/>
            <person name="Kaufman T.C."/>
            <person name="Kellis M."/>
            <person name="Gelbart W."/>
            <person name="Iyer V.N."/>
            <person name="Pollard D.A."/>
            <person name="Sackton T.B."/>
            <person name="Larracuente A.M."/>
            <person name="Singh N.D."/>
            <person name="Abad J.P."/>
            <person name="Abt D.N."/>
            <person name="Adryan B."/>
            <person name="Aguade M."/>
            <person name="Akashi H."/>
            <person name="Anderson W.W."/>
            <person name="Aquadro C.F."/>
            <person name="Ardell D.H."/>
            <person name="Arguello R."/>
            <person name="Artieri C.G."/>
            <person name="Barbash D.A."/>
            <person name="Barker D."/>
            <person name="Barsanti P."/>
            <person name="Batterham P."/>
            <person name="Batzoglou S."/>
            <person name="Begun D."/>
            <person name="Bhutkar A."/>
            <person name="Blanco E."/>
            <person name="Bosak S.A."/>
            <person name="Bradley R.K."/>
            <person name="Brand A.D."/>
            <person name="Brent M.R."/>
            <person name="Brooks A.N."/>
            <person name="Brown R.H."/>
            <person name="Butlin R.K."/>
            <person name="Caggese C."/>
            <person name="Calvi B.R."/>
            <person name="Bernardo de Carvalho A."/>
            <person name="Caspi A."/>
            <person name="Castrezana S."/>
            <person name="Celniker S.E."/>
            <person name="Chang J.L."/>
            <person name="Chapple C."/>
            <person name="Chatterji S."/>
            <person name="Chinwalla A."/>
            <person name="Civetta A."/>
            <person name="Clifton S.W."/>
            <person name="Comeron J.M."/>
            <person name="Costello J.C."/>
            <person name="Coyne J.A."/>
            <person name="Daub J."/>
            <person name="David R.G."/>
            <person name="Delcher A.L."/>
            <person name="Delehaunty K."/>
            <person name="Do C.B."/>
            <person name="Ebling H."/>
            <person name="Edwards K."/>
            <person name="Eickbush T."/>
            <person name="Evans J.D."/>
            <person name="Filipski A."/>
            <person name="Findeiss S."/>
            <person name="Freyhult E."/>
            <person name="Fulton L."/>
            <person name="Fulton R."/>
            <person name="Garcia A.C."/>
            <person name="Gardiner A."/>
            <person name="Garfield D.A."/>
            <person name="Garvin B.E."/>
            <person name="Gibson G."/>
            <person name="Gilbert D."/>
            <person name="Gnerre S."/>
            <person name="Godfrey J."/>
            <person name="Good R."/>
            <person name="Gotea V."/>
            <person name="Gravely B."/>
            <person name="Greenberg A.J."/>
            <person name="Griffiths-Jones S."/>
            <person name="Gross S."/>
            <person name="Guigo R."/>
            <person name="Gustafson E.A."/>
            <person name="Haerty W."/>
            <person name="Hahn M.W."/>
            <person name="Halligan D.L."/>
            <person name="Halpern A.L."/>
            <person name="Halter G.M."/>
            <person name="Han M.V."/>
            <person name="Heger A."/>
            <person name="Hillier L."/>
            <person name="Hinrichs A.S."/>
            <person name="Holmes I."/>
            <person name="Hoskins R.A."/>
            <person name="Hubisz M.J."/>
            <person name="Hultmark D."/>
            <person name="Huntley M.A."/>
            <person name="Jaffe D.B."/>
            <person name="Jagadeeshan S."/>
            <person name="Jeck W.R."/>
            <person name="Johnson J."/>
            <person name="Jones C.D."/>
            <person name="Jordan W.C."/>
            <person name="Karpen G.H."/>
            <person name="Kataoka E."/>
            <person name="Keightley P.D."/>
            <person name="Kheradpour P."/>
            <person name="Kirkness E.F."/>
            <person name="Koerich L.B."/>
            <person name="Kristiansen K."/>
            <person name="Kudrna D."/>
            <person name="Kulathinal R.J."/>
            <person name="Kumar S."/>
            <person name="Kwok R."/>
            <person name="Lander E."/>
            <person name="Langley C.H."/>
            <person name="Lapoint R."/>
            <person name="Lazzaro B.P."/>
            <person name="Lee S.J."/>
            <person name="Levesque L."/>
            <person name="Li R."/>
            <person name="Lin C.F."/>
            <person name="Lin M.F."/>
            <person name="Lindblad-Toh K."/>
            <person name="Llopart A."/>
            <person name="Long M."/>
            <person name="Low L."/>
            <person name="Lozovsky E."/>
            <person name="Lu J."/>
            <person name="Luo M."/>
            <person name="Machado C.A."/>
            <person name="Makalowski W."/>
            <person name="Marzo M."/>
            <person name="Matsuda M."/>
            <person name="Matzkin L."/>
            <person name="McAllister B."/>
            <person name="McBride C.S."/>
            <person name="McKernan B."/>
            <person name="McKernan K."/>
            <person name="Mendez-Lago M."/>
            <person name="Minx P."/>
            <person name="Mollenhauer M.U."/>
            <person name="Montooth K."/>
            <person name="Mount S.M."/>
            <person name="Mu X."/>
            <person name="Myers E."/>
            <person name="Negre B."/>
            <person name="Newfeld S."/>
            <person name="Nielsen R."/>
            <person name="Noor M.A."/>
            <person name="O'Grady P."/>
            <person name="Pachter L."/>
            <person name="Papaceit M."/>
            <person name="Parisi M.J."/>
            <person name="Parisi M."/>
            <person name="Parts L."/>
            <person name="Pedersen J.S."/>
            <person name="Pesole G."/>
            <person name="Phillippy A.M."/>
            <person name="Ponting C.P."/>
            <person name="Pop M."/>
            <person name="Porcelli D."/>
            <person name="Powell J.R."/>
            <person name="Prohaska S."/>
            <person name="Pruitt K."/>
            <person name="Puig M."/>
            <person name="Quesneville H."/>
            <person name="Ram K.R."/>
            <person name="Rand D."/>
            <person name="Rasmussen M.D."/>
            <person name="Reed L.K."/>
            <person name="Reenan R."/>
            <person name="Reily A."/>
            <person name="Remington K.A."/>
            <person name="Rieger T.T."/>
            <person name="Ritchie M.G."/>
            <person name="Robin C."/>
            <person name="Rogers Y.H."/>
            <person name="Rohde C."/>
            <person name="Rozas J."/>
            <person name="Rubenfield M.J."/>
            <person name="Ruiz A."/>
            <person name="Russo S."/>
            <person name="Salzberg S.L."/>
            <person name="Sanchez-Gracia A."/>
            <person name="Saranga D.J."/>
            <person name="Sato H."/>
            <person name="Schaeffer S.W."/>
            <person name="Schatz M.C."/>
            <person name="Schlenke T."/>
            <person name="Schwartz R."/>
            <person name="Segarra C."/>
            <person name="Singh R.S."/>
            <person name="Sirot L."/>
            <person name="Sirota M."/>
            <person name="Sisneros N.B."/>
            <person name="Smith C.D."/>
            <person name="Smith T.F."/>
            <person name="Spieth J."/>
            <person name="Stage D.E."/>
            <person name="Stark A."/>
            <person name="Stephan W."/>
            <person name="Strausberg R.L."/>
            <person name="Strempel S."/>
            <person name="Sturgill D."/>
            <person name="Sutton G."/>
            <person name="Sutton G.G."/>
            <person name="Tao W."/>
            <person name="Teichmann S."/>
            <person name="Tobari Y.N."/>
            <person name="Tomimura Y."/>
            <person name="Tsolas J.M."/>
            <person name="Valente V.L."/>
            <person name="Venter E."/>
            <person name="Venter J.C."/>
            <person name="Vicario S."/>
            <person name="Vieira F.G."/>
            <person name="Vilella A.J."/>
            <person name="Villasante A."/>
            <person name="Walenz B."/>
            <person name="Wang J."/>
            <person name="Wasserman M."/>
            <person name="Watts T."/>
            <person name="Wilson D."/>
            <person name="Wilson R.K."/>
            <person name="Wing R.A."/>
            <person name="Wolfner M.F."/>
            <person name="Wong A."/>
            <person name="Wong G.K."/>
            <person name="Wu C.I."/>
            <person name="Wu G."/>
            <person name="Yamamoto D."/>
            <person name="Yang H.P."/>
            <person name="Yang S.P."/>
            <person name="Yorke J.A."/>
            <person name="Yoshida K."/>
            <person name="Zdobnov E."/>
            <person name="Zhang P."/>
            <person name="Zhang Y."/>
            <person name="Zimin A.V."/>
            <person name="Baldwin J."/>
            <person name="Abdouelleil A."/>
            <person name="Abdulkadir J."/>
            <person name="Abebe A."/>
            <person name="Abera B."/>
            <person name="Abreu J."/>
            <person name="Acer S.C."/>
            <person name="Aftuck L."/>
            <person name="Alexander A."/>
            <person name="An P."/>
            <person name="Anderson E."/>
            <person name="Anderson S."/>
            <person name="Arachi H."/>
            <person name="Azer M."/>
            <person name="Bachantsang P."/>
            <person name="Barry A."/>
            <person name="Bayul T."/>
            <person name="Berlin A."/>
            <person name="Bessette D."/>
            <person name="Bloom T."/>
            <person name="Blye J."/>
            <person name="Boguslavskiy L."/>
            <person name="Bonnet C."/>
            <person name="Boukhgalter B."/>
            <person name="Bourzgui I."/>
            <person name="Brown A."/>
            <person name="Cahill P."/>
            <person name="Channer S."/>
            <person name="Cheshatsang Y."/>
            <person name="Chuda L."/>
            <person name="Citroen M."/>
            <person name="Collymore A."/>
            <person name="Cooke P."/>
            <person name="Costello M."/>
            <person name="D'Aco K."/>
            <person name="Daza R."/>
            <person name="De Haan G."/>
            <person name="DeGray S."/>
            <person name="DeMaso C."/>
            <person name="Dhargay N."/>
            <person name="Dooley K."/>
            <person name="Dooley E."/>
            <person name="Doricent M."/>
            <person name="Dorje P."/>
            <person name="Dorjee K."/>
            <person name="Dupes A."/>
            <person name="Elong R."/>
            <person name="Falk J."/>
            <person name="Farina A."/>
            <person name="Faro S."/>
            <person name="Ferguson D."/>
            <person name="Fisher S."/>
            <person name="Foley C.D."/>
            <person name="Franke A."/>
            <person name="Friedrich D."/>
            <person name="Gadbois L."/>
            <person name="Gearin G."/>
            <person name="Gearin C.R."/>
            <person name="Giannoukos G."/>
            <person name="Goode T."/>
            <person name="Graham J."/>
            <person name="Grandbois E."/>
            <person name="Grewal S."/>
            <person name="Gyaltsen K."/>
            <person name="Hafez N."/>
            <person name="Hagos B."/>
            <person name="Hall J."/>
            <person name="Henson C."/>
            <person name="Hollinger A."/>
            <person name="Honan T."/>
            <person name="Huard M.D."/>
            <person name="Hughes L."/>
            <person name="Hurhula B."/>
            <person name="Husby M.E."/>
            <person name="Kamat A."/>
            <person name="Kanga B."/>
            <person name="Kashin S."/>
            <person name="Khazanovich D."/>
            <person name="Kisner P."/>
            <person name="Lance K."/>
            <person name="Lara M."/>
            <person name="Lee W."/>
            <person name="Lennon N."/>
            <person name="Letendre F."/>
            <person name="LeVine R."/>
            <person name="Lipovsky A."/>
            <person name="Liu X."/>
            <person name="Liu J."/>
            <person name="Liu S."/>
            <person name="Lokyitsang T."/>
            <person name="Lokyitsang Y."/>
            <person name="Lubonja R."/>
            <person name="Lui A."/>
            <person name="MacDonald P."/>
            <person name="Magnisalis V."/>
            <person name="Maru K."/>
            <person name="Matthews C."/>
            <person name="McCusker W."/>
            <person name="McDonough S."/>
            <person name="Mehta T."/>
            <person name="Meldrim J."/>
            <person name="Meneus L."/>
            <person name="Mihai O."/>
            <person name="Mihalev A."/>
            <person name="Mihova T."/>
            <person name="Mittelman R."/>
            <person name="Mlenga V."/>
            <person name="Montmayeur A."/>
            <person name="Mulrain L."/>
            <person name="Navidi A."/>
            <person name="Naylor J."/>
            <person name="Negash T."/>
            <person name="Nguyen T."/>
            <person name="Nguyen N."/>
            <person name="Nicol R."/>
            <person name="Norbu C."/>
            <person name="Norbu N."/>
            <person name="Novod N."/>
            <person name="O'Neill B."/>
            <person name="Osman S."/>
            <person name="Markiewicz E."/>
            <person name="Oyono O.L."/>
            <person name="Patti C."/>
            <person name="Phunkhang P."/>
            <person name="Pierre F."/>
            <person name="Priest M."/>
            <person name="Raghuraman S."/>
            <person name="Rege F."/>
            <person name="Reyes R."/>
            <person name="Rise C."/>
            <person name="Rogov P."/>
            <person name="Ross K."/>
            <person name="Ryan E."/>
            <person name="Settipalli S."/>
            <person name="Shea T."/>
            <person name="Sherpa N."/>
            <person name="Shi L."/>
            <person name="Shih D."/>
            <person name="Sparrow T."/>
            <person name="Spaulding J."/>
            <person name="Stalker J."/>
            <person name="Stange-Thomann N."/>
            <person name="Stavropoulos S."/>
            <person name="Stone C."/>
            <person name="Strader C."/>
            <person name="Tesfaye S."/>
            <person name="Thomson T."/>
            <person name="Thoulutsang Y."/>
            <person name="Thoulutsang D."/>
            <person name="Topham K."/>
            <person name="Topping I."/>
            <person name="Tsamla T."/>
            <person name="Vassiliev H."/>
            <person name="Vo A."/>
            <person name="Wangchuk T."/>
            <person name="Wangdi T."/>
            <person name="Weiand M."/>
            <person name="Wilkinson J."/>
            <person name="Wilson A."/>
            <person name="Yadav S."/>
            <person name="Young G."/>
            <person name="Yu Q."/>
            <person name="Zembek L."/>
            <person name="Zhong D."/>
            <person name="Zimmer A."/>
            <person name="Zwirko Z."/>
            <person name="Jaffe D.B."/>
            <person name="Alvarez P."/>
            <person name="Brockman W."/>
            <person name="Butler J."/>
            <person name="Chin C."/>
            <person name="Gnerre S."/>
            <person name="Grabherr M."/>
            <person name="Kleber M."/>
            <person name="Mauceli E."/>
            <person name="MacCallum I."/>
        </authorList>
    </citation>
    <scope>NUCLEOTIDE SEQUENCE [LARGE SCALE GENOMIC DNA]</scope>
    <source>
        <strain evidence="2 3">TSC#14021-0224.01</strain>
    </source>
</reference>
<evidence type="ECO:0000313" key="3">
    <source>
        <dbReference type="Proteomes" id="UP000008711"/>
    </source>
</evidence>
<dbReference type="KEGG" id="der:26526753"/>
<proteinExistence type="predicted"/>
<dbReference type="OrthoDB" id="7868985at2759"/>
<keyword evidence="3" id="KW-1185">Reference proteome</keyword>
<feature type="signal peptide" evidence="1">
    <location>
        <begin position="1"/>
        <end position="19"/>
    </location>
</feature>
<sequence>MVWIRGLLPILCASVLANGKDNNVNSINLPNGSIMVNTSTSDLTEAEGNTYVPGPGFFQETVIDKLPAKTFQPLPGLGNNIVIVSESKQIKDGEENVVISKVLTVTKEPRPSINDFMHGTEVFQGPSHQNFEGADWEHTFD</sequence>
<dbReference type="EMBL" id="CH954178">
    <property type="protein sequence ID" value="KQS43676.1"/>
    <property type="molecule type" value="Genomic_DNA"/>
</dbReference>
<evidence type="ECO:0000256" key="1">
    <source>
        <dbReference type="SAM" id="SignalP"/>
    </source>
</evidence>
<evidence type="ECO:0008006" key="4">
    <source>
        <dbReference type="Google" id="ProtNLM"/>
    </source>
</evidence>
<gene>
    <name evidence="2" type="primary">Dere\GG26929</name>
    <name evidence="2" type="synonym">GG26929</name>
    <name evidence="2" type="ORF">Dere_GG26929</name>
</gene>
<evidence type="ECO:0000313" key="2">
    <source>
        <dbReference type="EMBL" id="KQS43676.1"/>
    </source>
</evidence>
<reference evidence="2 3" key="2">
    <citation type="journal article" date="2008" name="Bioinformatics">
        <title>Assembly reconciliation.</title>
        <authorList>
            <person name="Zimin A.V."/>
            <person name="Smith D.R."/>
            <person name="Sutton G."/>
            <person name="Yorke J.A."/>
        </authorList>
    </citation>
    <scope>NUCLEOTIDE SEQUENCE [LARGE SCALE GENOMIC DNA]</scope>
    <source>
        <strain evidence="2 3">TSC#14021-0224.01</strain>
    </source>
</reference>
<accession>A0A0Q5U674</accession>
<organism evidence="2 3">
    <name type="scientific">Drosophila erecta</name>
    <name type="common">Fruit fly</name>
    <dbReference type="NCBI Taxonomy" id="7220"/>
    <lineage>
        <taxon>Eukaryota</taxon>
        <taxon>Metazoa</taxon>
        <taxon>Ecdysozoa</taxon>
        <taxon>Arthropoda</taxon>
        <taxon>Hexapoda</taxon>
        <taxon>Insecta</taxon>
        <taxon>Pterygota</taxon>
        <taxon>Neoptera</taxon>
        <taxon>Endopterygota</taxon>
        <taxon>Diptera</taxon>
        <taxon>Brachycera</taxon>
        <taxon>Muscomorpha</taxon>
        <taxon>Ephydroidea</taxon>
        <taxon>Drosophilidae</taxon>
        <taxon>Drosophila</taxon>
        <taxon>Sophophora</taxon>
    </lineage>
</organism>
<name>A0A0Q5U674_DROER</name>
<keyword evidence="1" id="KW-0732">Signal</keyword>
<dbReference type="AlphaFoldDB" id="A0A0Q5U674"/>
<dbReference type="Proteomes" id="UP000008711">
    <property type="component" value="Unassembled WGS sequence"/>
</dbReference>
<feature type="chain" id="PRO_5006264070" description="DUF4794 domain-containing protein" evidence="1">
    <location>
        <begin position="20"/>
        <end position="141"/>
    </location>
</feature>